<sequence>MIHTDNDIVTKTQRNCKWRKGDTWRSAPNQLDDWTVPQTSRIRSYSTQRSERLRLGV</sequence>
<dbReference type="Proteomes" id="UP000325440">
    <property type="component" value="Unassembled WGS sequence"/>
</dbReference>
<dbReference type="AlphaFoldDB" id="A0A5E4N5C1"/>
<reference evidence="1 2" key="1">
    <citation type="submission" date="2019-08" db="EMBL/GenBank/DDBJ databases">
        <authorList>
            <person name="Alioto T."/>
            <person name="Alioto T."/>
            <person name="Gomez Garrido J."/>
        </authorList>
    </citation>
    <scope>NUCLEOTIDE SEQUENCE [LARGE SCALE GENOMIC DNA]</scope>
</reference>
<proteinExistence type="predicted"/>
<evidence type="ECO:0000313" key="2">
    <source>
        <dbReference type="Proteomes" id="UP000325440"/>
    </source>
</evidence>
<name>A0A5E4N5C1_9HEMI</name>
<evidence type="ECO:0000313" key="1">
    <source>
        <dbReference type="EMBL" id="VVC39889.1"/>
    </source>
</evidence>
<gene>
    <name evidence="1" type="ORF">CINCED_3A024377</name>
</gene>
<protein>
    <submittedName>
        <fullName evidence="1">Uncharacterized protein</fullName>
    </submittedName>
</protein>
<accession>A0A5E4N5C1</accession>
<organism evidence="1 2">
    <name type="scientific">Cinara cedri</name>
    <dbReference type="NCBI Taxonomy" id="506608"/>
    <lineage>
        <taxon>Eukaryota</taxon>
        <taxon>Metazoa</taxon>
        <taxon>Ecdysozoa</taxon>
        <taxon>Arthropoda</taxon>
        <taxon>Hexapoda</taxon>
        <taxon>Insecta</taxon>
        <taxon>Pterygota</taxon>
        <taxon>Neoptera</taxon>
        <taxon>Paraneoptera</taxon>
        <taxon>Hemiptera</taxon>
        <taxon>Sternorrhyncha</taxon>
        <taxon>Aphidomorpha</taxon>
        <taxon>Aphidoidea</taxon>
        <taxon>Aphididae</taxon>
        <taxon>Lachninae</taxon>
        <taxon>Cinara</taxon>
    </lineage>
</organism>
<keyword evidence="2" id="KW-1185">Reference proteome</keyword>
<dbReference type="EMBL" id="CABPRJ010001898">
    <property type="protein sequence ID" value="VVC39889.1"/>
    <property type="molecule type" value="Genomic_DNA"/>
</dbReference>